<comment type="subcellular location">
    <subcellularLocation>
        <location evidence="1">Cell membrane</location>
    </subcellularLocation>
</comment>
<evidence type="ECO:0000256" key="2">
    <source>
        <dbReference type="ARBA" id="ARBA00022475"/>
    </source>
</evidence>
<comment type="caution">
    <text evidence="11">The sequence shown here is derived from an EMBL/GenBank/DDBJ whole genome shotgun (WGS) entry which is preliminary data.</text>
</comment>
<dbReference type="Gene3D" id="3.90.550.10">
    <property type="entry name" value="Spore Coat Polysaccharide Biosynthesis Protein SpsA, Chain A"/>
    <property type="match status" value="1"/>
</dbReference>
<evidence type="ECO:0000256" key="8">
    <source>
        <dbReference type="ARBA" id="ARBA00038120"/>
    </source>
</evidence>
<dbReference type="GO" id="GO:0005886">
    <property type="term" value="C:plasma membrane"/>
    <property type="evidence" value="ECO:0007669"/>
    <property type="project" value="UniProtKB-SubCell"/>
</dbReference>
<dbReference type="CDD" id="cd00761">
    <property type="entry name" value="Glyco_tranf_GTA_type"/>
    <property type="match status" value="1"/>
</dbReference>
<feature type="domain" description="Glycosyltransferase 2-like" evidence="10">
    <location>
        <begin position="7"/>
        <end position="144"/>
    </location>
</feature>
<sequence length="290" mass="32115">MPTAKLSVVVPAYNEAEVIRSCLLRLTDEIEAIHEVIVVDNNSTDDTRSIVDEFVADNSKISVIVEKEQGLFPARDTGFDSATGDILARIDADTRVGDGWAAAVVAFFAAHGDDFDGGTGLCSFYDAPFQERFRRSHDEVTAAMQAEPESPREHNRLFGSNMAITATAWRAIRTRTSRRHDVFEDLDIALCLKSTGARLGLIPGADATISGRRFRTGPISQIRYCLCDQRTYEIHGLSRERRGAILTMLLVSLPLYAAMYLPFRLYDPATASFSVSALWRKNRLGVRAHA</sequence>
<accession>A0A318RFN4</accession>
<evidence type="ECO:0000313" key="12">
    <source>
        <dbReference type="Proteomes" id="UP000247591"/>
    </source>
</evidence>
<dbReference type="PANTHER" id="PTHR43646:SF2">
    <property type="entry name" value="GLYCOSYLTRANSFERASE 2-LIKE DOMAIN-CONTAINING PROTEIN"/>
    <property type="match status" value="1"/>
</dbReference>
<dbReference type="PANTHER" id="PTHR43646">
    <property type="entry name" value="GLYCOSYLTRANSFERASE"/>
    <property type="match status" value="1"/>
</dbReference>
<keyword evidence="5" id="KW-0472">Membrane</keyword>
<keyword evidence="2" id="KW-1003">Cell membrane</keyword>
<keyword evidence="4 11" id="KW-0808">Transferase</keyword>
<comment type="pathway">
    <text evidence="7">Carotenoid biosynthesis; staphyloxanthin biosynthesis; staphyloxanthin from farnesyl diphosphate: step 4/5.</text>
</comment>
<evidence type="ECO:0000256" key="1">
    <source>
        <dbReference type="ARBA" id="ARBA00004236"/>
    </source>
</evidence>
<evidence type="ECO:0000256" key="7">
    <source>
        <dbReference type="ARBA" id="ARBA00037904"/>
    </source>
</evidence>
<evidence type="ECO:0000256" key="6">
    <source>
        <dbReference type="ARBA" id="ARBA00037281"/>
    </source>
</evidence>
<dbReference type="AlphaFoldDB" id="A0A318RFN4"/>
<dbReference type="RefSeq" id="WP_158540028.1">
    <property type="nucleotide sequence ID" value="NZ_QJSP01000018.1"/>
</dbReference>
<dbReference type="Proteomes" id="UP000247591">
    <property type="component" value="Unassembled WGS sequence"/>
</dbReference>
<evidence type="ECO:0000256" key="4">
    <source>
        <dbReference type="ARBA" id="ARBA00022679"/>
    </source>
</evidence>
<dbReference type="EMBL" id="QJSP01000018">
    <property type="protein sequence ID" value="PYE13108.1"/>
    <property type="molecule type" value="Genomic_DNA"/>
</dbReference>
<keyword evidence="12" id="KW-1185">Reference proteome</keyword>
<dbReference type="Pfam" id="PF00535">
    <property type="entry name" value="Glycos_transf_2"/>
    <property type="match status" value="1"/>
</dbReference>
<evidence type="ECO:0000259" key="10">
    <source>
        <dbReference type="Pfam" id="PF00535"/>
    </source>
</evidence>
<evidence type="ECO:0000256" key="9">
    <source>
        <dbReference type="ARBA" id="ARBA00040345"/>
    </source>
</evidence>
<name>A0A318RFN4_WILLI</name>
<organism evidence="11 12">
    <name type="scientific">Williamsia limnetica</name>
    <dbReference type="NCBI Taxonomy" id="882452"/>
    <lineage>
        <taxon>Bacteria</taxon>
        <taxon>Bacillati</taxon>
        <taxon>Actinomycetota</taxon>
        <taxon>Actinomycetes</taxon>
        <taxon>Mycobacteriales</taxon>
        <taxon>Nocardiaceae</taxon>
        <taxon>Williamsia</taxon>
    </lineage>
</organism>
<dbReference type="InterPro" id="IPR029044">
    <property type="entry name" value="Nucleotide-diphossugar_trans"/>
</dbReference>
<comment type="function">
    <text evidence="6">Catalyzes the glycosylation of 4,4'-diaponeurosporenoate, i.e. the esterification of glucose at the C1'' position with the carboxyl group of 4,4'-diaponeurosporenic acid, to form glycosyl-4,4'-diaponeurosporenoate. This is a step in the biosynthesis of staphyloxanthin, an orange pigment present in most staphylococci strains.</text>
</comment>
<protein>
    <recommendedName>
        <fullName evidence="9">4,4'-diaponeurosporenoate glycosyltransferase</fullName>
    </recommendedName>
</protein>
<evidence type="ECO:0000256" key="3">
    <source>
        <dbReference type="ARBA" id="ARBA00022676"/>
    </source>
</evidence>
<dbReference type="OrthoDB" id="9802632at2"/>
<dbReference type="InterPro" id="IPR001173">
    <property type="entry name" value="Glyco_trans_2-like"/>
</dbReference>
<keyword evidence="3" id="KW-0328">Glycosyltransferase</keyword>
<dbReference type="GO" id="GO:0016757">
    <property type="term" value="F:glycosyltransferase activity"/>
    <property type="evidence" value="ECO:0007669"/>
    <property type="project" value="UniProtKB-KW"/>
</dbReference>
<gene>
    <name evidence="11" type="ORF">DFR67_11847</name>
</gene>
<evidence type="ECO:0000256" key="5">
    <source>
        <dbReference type="ARBA" id="ARBA00023136"/>
    </source>
</evidence>
<reference evidence="11 12" key="1">
    <citation type="submission" date="2018-06" db="EMBL/GenBank/DDBJ databases">
        <title>Genomic Encyclopedia of Type Strains, Phase IV (KMG-IV): sequencing the most valuable type-strain genomes for metagenomic binning, comparative biology and taxonomic classification.</title>
        <authorList>
            <person name="Goeker M."/>
        </authorList>
    </citation>
    <scope>NUCLEOTIDE SEQUENCE [LARGE SCALE GENOMIC DNA]</scope>
    <source>
        <strain evidence="11 12">DSM 45521</strain>
    </source>
</reference>
<proteinExistence type="inferred from homology"/>
<dbReference type="SUPFAM" id="SSF53448">
    <property type="entry name" value="Nucleotide-diphospho-sugar transferases"/>
    <property type="match status" value="1"/>
</dbReference>
<comment type="similarity">
    <text evidence="8">Belongs to the glycosyltransferase 2 family. CrtQ subfamily.</text>
</comment>
<evidence type="ECO:0000313" key="11">
    <source>
        <dbReference type="EMBL" id="PYE13108.1"/>
    </source>
</evidence>